<protein>
    <recommendedName>
        <fullName evidence="3">Tubulin-tyrosine ligase</fullName>
    </recommendedName>
</protein>
<dbReference type="Pfam" id="PF03133">
    <property type="entry name" value="TTL"/>
    <property type="match status" value="1"/>
</dbReference>
<proteinExistence type="predicted"/>
<dbReference type="InterPro" id="IPR004344">
    <property type="entry name" value="TTL/TTLL_fam"/>
</dbReference>
<sequence length="473" mass="54460">MSAPKCNIFVGIEDPYTRKLLLQSLERYKVISSVVEIEPNTPVSKDQYSSSQQSIFWLEYEQIPFEEIQIESRKTQKNSEPGQFSVVSCAYCIRKGLIRKAQMSMGLNVYIAKHPESILSTAIPETYILDLDDPEYLDEALNECFEVQEAMEQNMQIINSGLDSSQTKKFLLKPSLTGKGTGIHIFQFRNELEDILSNEFKLDDSDDSDEELEINQEQNNVEMNSSYDWQSGYGSAISQIREWVIQRYVDRPLLLSLFRNRKFHIRVYCLAVGGISVYVFREMLALFASKPYDSSYKNTKDSFSYITNTYVQTKHSDFDEETLVKLFWELDGSSSHSNTKIPQNKLPEKNSDRFVTSTELEFIYQQIKDITRDLFDAATSNFTTFQPWNNCFEMFGLDFIVNEDLQVFFLEANAYPDFKQTGSKLSMLVSRFFDSVVEKVIDSFVISANNSKDGLSNDSNPALDFVFSKTMFG</sequence>
<dbReference type="InterPro" id="IPR027746">
    <property type="entry name" value="TTL"/>
</dbReference>
<dbReference type="GO" id="GO:0000932">
    <property type="term" value="C:P-body"/>
    <property type="evidence" value="ECO:0007669"/>
    <property type="project" value="TreeGrafter"/>
</dbReference>
<dbReference type="EMBL" id="MBFS01000190">
    <property type="protein sequence ID" value="PVV03788.1"/>
    <property type="molecule type" value="Genomic_DNA"/>
</dbReference>
<dbReference type="OrthoDB" id="202825at2759"/>
<evidence type="ECO:0008006" key="3">
    <source>
        <dbReference type="Google" id="ProtNLM"/>
    </source>
</evidence>
<dbReference type="PANTHER" id="PTHR47551">
    <property type="entry name" value="TUBULIN--TYROSINE LIGASE PBY1-RELATED"/>
    <property type="match status" value="1"/>
</dbReference>
<evidence type="ECO:0000313" key="2">
    <source>
        <dbReference type="Proteomes" id="UP000245609"/>
    </source>
</evidence>
<evidence type="ECO:0000313" key="1">
    <source>
        <dbReference type="EMBL" id="PVV03788.1"/>
    </source>
</evidence>
<comment type="caution">
    <text evidence="1">The sequence shown here is derived from an EMBL/GenBank/DDBJ whole genome shotgun (WGS) entry which is preliminary data.</text>
</comment>
<accession>A0A2T9ZGS5</accession>
<keyword evidence="2" id="KW-1185">Reference proteome</keyword>
<dbReference type="PANTHER" id="PTHR47551:SF1">
    <property type="entry name" value="TUBULIN--TYROSINE LIGASE PBY1-RELATED"/>
    <property type="match status" value="1"/>
</dbReference>
<dbReference type="SUPFAM" id="SSF56059">
    <property type="entry name" value="Glutathione synthetase ATP-binding domain-like"/>
    <property type="match status" value="1"/>
</dbReference>
<dbReference type="Proteomes" id="UP000245609">
    <property type="component" value="Unassembled WGS sequence"/>
</dbReference>
<dbReference type="Gene3D" id="3.30.470.20">
    <property type="entry name" value="ATP-grasp fold, B domain"/>
    <property type="match status" value="1"/>
</dbReference>
<gene>
    <name evidence="1" type="ORF">BB560_001723</name>
</gene>
<reference evidence="1 2" key="1">
    <citation type="journal article" date="2018" name="MBio">
        <title>Comparative Genomics Reveals the Core Gene Toolbox for the Fungus-Insect Symbiosis.</title>
        <authorList>
            <person name="Wang Y."/>
            <person name="Stata M."/>
            <person name="Wang W."/>
            <person name="Stajich J.E."/>
            <person name="White M.M."/>
            <person name="Moncalvo J.M."/>
        </authorList>
    </citation>
    <scope>NUCLEOTIDE SEQUENCE [LARGE SCALE GENOMIC DNA]</scope>
    <source>
        <strain evidence="1 2">SC-DP-2</strain>
    </source>
</reference>
<organism evidence="1 2">
    <name type="scientific">Smittium megazygosporum</name>
    <dbReference type="NCBI Taxonomy" id="133381"/>
    <lineage>
        <taxon>Eukaryota</taxon>
        <taxon>Fungi</taxon>
        <taxon>Fungi incertae sedis</taxon>
        <taxon>Zoopagomycota</taxon>
        <taxon>Kickxellomycotina</taxon>
        <taxon>Harpellomycetes</taxon>
        <taxon>Harpellales</taxon>
        <taxon>Legeriomycetaceae</taxon>
        <taxon>Smittium</taxon>
    </lineage>
</organism>
<dbReference type="STRING" id="133381.A0A2T9ZGS5"/>
<dbReference type="PROSITE" id="PS51221">
    <property type="entry name" value="TTL"/>
    <property type="match status" value="1"/>
</dbReference>
<dbReference type="AlphaFoldDB" id="A0A2T9ZGS5"/>
<name>A0A2T9ZGS5_9FUNG</name>